<name>A0A9Q9FB09_ENCHE</name>
<evidence type="ECO:0000313" key="4">
    <source>
        <dbReference type="Proteomes" id="UP001059546"/>
    </source>
</evidence>
<gene>
    <name evidence="2" type="ORF">GPU96_03g04520</name>
    <name evidence="3" type="ORF">PFJ87_03g00470</name>
</gene>
<dbReference type="EMBL" id="CP075149">
    <property type="protein sequence ID" value="UTX42730.1"/>
    <property type="molecule type" value="Genomic_DNA"/>
</dbReference>
<evidence type="ECO:0000256" key="1">
    <source>
        <dbReference type="SAM" id="Phobius"/>
    </source>
</evidence>
<dbReference type="Proteomes" id="UP001059546">
    <property type="component" value="Chromosome III"/>
</dbReference>
<dbReference type="OrthoDB" id="2197301at2759"/>
<evidence type="ECO:0000313" key="2">
    <source>
        <dbReference type="EMBL" id="UTX42730.1"/>
    </source>
</evidence>
<evidence type="ECO:0000313" key="5">
    <source>
        <dbReference type="Proteomes" id="UP001217963"/>
    </source>
</evidence>
<dbReference type="AlphaFoldDB" id="A0A9Q9FB09"/>
<dbReference type="Proteomes" id="UP001217963">
    <property type="component" value="Chromosome III"/>
</dbReference>
<organism evidence="2 4">
    <name type="scientific">Encephalitozoon hellem</name>
    <name type="common">Microsporidian parasite</name>
    <dbReference type="NCBI Taxonomy" id="27973"/>
    <lineage>
        <taxon>Eukaryota</taxon>
        <taxon>Fungi</taxon>
        <taxon>Fungi incertae sedis</taxon>
        <taxon>Microsporidia</taxon>
        <taxon>Unikaryonidae</taxon>
        <taxon>Encephalitozoon</taxon>
    </lineage>
</organism>
<reference evidence="2" key="1">
    <citation type="submission" date="2021-05" db="EMBL/GenBank/DDBJ databases">
        <title>Encephalitozoon hellem ATCC 50604 Complete Genome.</title>
        <authorList>
            <person name="Mascarenhas dos Santos A.C."/>
            <person name="Julian A.T."/>
            <person name="Pombert J.-F."/>
        </authorList>
    </citation>
    <scope>NUCLEOTIDE SEQUENCE</scope>
    <source>
        <strain evidence="2">ATCC 50604</strain>
    </source>
</reference>
<keyword evidence="5" id="KW-1185">Reference proteome</keyword>
<reference evidence="3 5" key="2">
    <citation type="submission" date="2023-02" db="EMBL/GenBank/DDBJ databases">
        <title>Encephalitozoon hellem ATCC 50451 complete genome.</title>
        <authorList>
            <person name="Mascarenhas dos Santos A.C."/>
            <person name="Julian A.T."/>
            <person name="Pombert J.-F."/>
        </authorList>
    </citation>
    <scope>NUCLEOTIDE SEQUENCE [LARGE SCALE GENOMIC DNA]</scope>
    <source>
        <strain evidence="3 5">ATCC 50451</strain>
    </source>
</reference>
<feature type="transmembrane region" description="Helical" evidence="1">
    <location>
        <begin position="52"/>
        <end position="72"/>
    </location>
</feature>
<sequence>MMEHDSKLRSKAVEEYEKLPVIKKVPIVIYYYMEKSIERVPARIREAVSKGYSLLSAGHLMFCTAVPFIYVYQRDKNIVGDSLLSAEESL</sequence>
<accession>A0A9Q9FB09</accession>
<dbReference type="EMBL" id="CP119064">
    <property type="protein sequence ID" value="WEL38189.1"/>
    <property type="molecule type" value="Genomic_DNA"/>
</dbReference>
<keyword evidence="1" id="KW-0472">Membrane</keyword>
<proteinExistence type="predicted"/>
<keyword evidence="1" id="KW-1133">Transmembrane helix</keyword>
<evidence type="ECO:0000313" key="3">
    <source>
        <dbReference type="EMBL" id="WEL38189.1"/>
    </source>
</evidence>
<protein>
    <submittedName>
        <fullName evidence="2">Uncharacterized protein</fullName>
    </submittedName>
</protein>
<keyword evidence="1" id="KW-0812">Transmembrane</keyword>